<evidence type="ECO:0000313" key="2">
    <source>
        <dbReference type="Proteomes" id="UP000059680"/>
    </source>
</evidence>
<dbReference type="InParanoid" id="A0A0P0W7P2"/>
<sequence length="114" mass="12413">MAGGVAVAKSYHPRRLVPCGVEVHNREGGEHEEVVACGSVGDRRACCCRSMMRRDRCGGKWLHSTVRESDKALERGGDFDLELVEGDRKGSAYTETEVSHLMLGLKMTATTSSS</sequence>
<keyword evidence="2" id="KW-1185">Reference proteome</keyword>
<dbReference type="PaxDb" id="39947-A0A0P0W7P2"/>
<dbReference type="EMBL" id="AP014960">
    <property type="protein sequence ID" value="BAS88216.1"/>
    <property type="molecule type" value="Genomic_DNA"/>
</dbReference>
<evidence type="ECO:0000313" key="1">
    <source>
        <dbReference type="EMBL" id="BAS88216.1"/>
    </source>
</evidence>
<proteinExistence type="predicted"/>
<gene>
    <name evidence="1" type="ordered locus">Os04g0227666</name>
    <name evidence="1" type="ORF">OSNPB_040227666</name>
</gene>
<dbReference type="Proteomes" id="UP000059680">
    <property type="component" value="Chromosome 4"/>
</dbReference>
<accession>A0A0P0W7P2</accession>
<reference evidence="2" key="1">
    <citation type="journal article" date="2005" name="Nature">
        <title>The map-based sequence of the rice genome.</title>
        <authorList>
            <consortium name="International rice genome sequencing project (IRGSP)"/>
            <person name="Matsumoto T."/>
            <person name="Wu J."/>
            <person name="Kanamori H."/>
            <person name="Katayose Y."/>
            <person name="Fujisawa M."/>
            <person name="Namiki N."/>
            <person name="Mizuno H."/>
            <person name="Yamamoto K."/>
            <person name="Antonio B.A."/>
            <person name="Baba T."/>
            <person name="Sakata K."/>
            <person name="Nagamura Y."/>
            <person name="Aoki H."/>
            <person name="Arikawa K."/>
            <person name="Arita K."/>
            <person name="Bito T."/>
            <person name="Chiden Y."/>
            <person name="Fujitsuka N."/>
            <person name="Fukunaka R."/>
            <person name="Hamada M."/>
            <person name="Harada C."/>
            <person name="Hayashi A."/>
            <person name="Hijishita S."/>
            <person name="Honda M."/>
            <person name="Hosokawa S."/>
            <person name="Ichikawa Y."/>
            <person name="Idonuma A."/>
            <person name="Iijima M."/>
            <person name="Ikeda M."/>
            <person name="Ikeno M."/>
            <person name="Ito K."/>
            <person name="Ito S."/>
            <person name="Ito T."/>
            <person name="Ito Y."/>
            <person name="Ito Y."/>
            <person name="Iwabuchi A."/>
            <person name="Kamiya K."/>
            <person name="Karasawa W."/>
            <person name="Kurita K."/>
            <person name="Katagiri S."/>
            <person name="Kikuta A."/>
            <person name="Kobayashi H."/>
            <person name="Kobayashi N."/>
            <person name="Machita K."/>
            <person name="Maehara T."/>
            <person name="Masukawa M."/>
            <person name="Mizubayashi T."/>
            <person name="Mukai Y."/>
            <person name="Nagasaki H."/>
            <person name="Nagata Y."/>
            <person name="Naito S."/>
            <person name="Nakashima M."/>
            <person name="Nakama Y."/>
            <person name="Nakamichi Y."/>
            <person name="Nakamura M."/>
            <person name="Meguro A."/>
            <person name="Negishi M."/>
            <person name="Ohta I."/>
            <person name="Ohta T."/>
            <person name="Okamoto M."/>
            <person name="Ono N."/>
            <person name="Saji S."/>
            <person name="Sakaguchi M."/>
            <person name="Sakai K."/>
            <person name="Shibata M."/>
            <person name="Shimokawa T."/>
            <person name="Song J."/>
            <person name="Takazaki Y."/>
            <person name="Terasawa K."/>
            <person name="Tsugane M."/>
            <person name="Tsuji K."/>
            <person name="Ueda S."/>
            <person name="Waki K."/>
            <person name="Yamagata H."/>
            <person name="Yamamoto M."/>
            <person name="Yamamoto S."/>
            <person name="Yamane H."/>
            <person name="Yoshiki S."/>
            <person name="Yoshihara R."/>
            <person name="Yukawa K."/>
            <person name="Zhong H."/>
            <person name="Yano M."/>
            <person name="Yuan Q."/>
            <person name="Ouyang S."/>
            <person name="Liu J."/>
            <person name="Jones K.M."/>
            <person name="Gansberger K."/>
            <person name="Moffat K."/>
            <person name="Hill J."/>
            <person name="Bera J."/>
            <person name="Fadrosh D."/>
            <person name="Jin S."/>
            <person name="Johri S."/>
            <person name="Kim M."/>
            <person name="Overton L."/>
            <person name="Reardon M."/>
            <person name="Tsitrin T."/>
            <person name="Vuong H."/>
            <person name="Weaver B."/>
            <person name="Ciecko A."/>
            <person name="Tallon L."/>
            <person name="Jackson J."/>
            <person name="Pai G."/>
            <person name="Aken S.V."/>
            <person name="Utterback T."/>
            <person name="Reidmuller S."/>
            <person name="Feldblyum T."/>
            <person name="Hsiao J."/>
            <person name="Zismann V."/>
            <person name="Iobst S."/>
            <person name="de Vazeille A.R."/>
            <person name="Buell C.R."/>
            <person name="Ying K."/>
            <person name="Li Y."/>
            <person name="Lu T."/>
            <person name="Huang Y."/>
            <person name="Zhao Q."/>
            <person name="Feng Q."/>
            <person name="Zhang L."/>
            <person name="Zhu J."/>
            <person name="Weng Q."/>
            <person name="Mu J."/>
            <person name="Lu Y."/>
            <person name="Fan D."/>
            <person name="Liu Y."/>
            <person name="Guan J."/>
            <person name="Zhang Y."/>
            <person name="Yu S."/>
            <person name="Liu X."/>
            <person name="Zhang Y."/>
            <person name="Hong G."/>
            <person name="Han B."/>
            <person name="Choisne N."/>
            <person name="Demange N."/>
            <person name="Orjeda G."/>
            <person name="Samain S."/>
            <person name="Cattolico L."/>
            <person name="Pelletier E."/>
            <person name="Couloux A."/>
            <person name="Segurens B."/>
            <person name="Wincker P."/>
            <person name="D'Hont A."/>
            <person name="Scarpelli C."/>
            <person name="Weissenbach J."/>
            <person name="Salanoubat M."/>
            <person name="Quetier F."/>
            <person name="Yu Y."/>
            <person name="Kim H.R."/>
            <person name="Rambo T."/>
            <person name="Currie J."/>
            <person name="Collura K."/>
            <person name="Luo M."/>
            <person name="Yang T."/>
            <person name="Ammiraju J.S.S."/>
            <person name="Engler F."/>
            <person name="Soderlund C."/>
            <person name="Wing R.A."/>
            <person name="Palmer L.E."/>
            <person name="de la Bastide M."/>
            <person name="Spiegel L."/>
            <person name="Nascimento L."/>
            <person name="Zutavern T."/>
            <person name="O'Shaughnessy A."/>
            <person name="Dike S."/>
            <person name="Dedhia N."/>
            <person name="Preston R."/>
            <person name="Balija V."/>
            <person name="McCombie W.R."/>
            <person name="Chow T."/>
            <person name="Chen H."/>
            <person name="Chung M."/>
            <person name="Chen C."/>
            <person name="Shaw J."/>
            <person name="Wu H."/>
            <person name="Hsiao K."/>
            <person name="Chao Y."/>
            <person name="Chu M."/>
            <person name="Cheng C."/>
            <person name="Hour A."/>
            <person name="Lee P."/>
            <person name="Lin S."/>
            <person name="Lin Y."/>
            <person name="Liou J."/>
            <person name="Liu S."/>
            <person name="Hsing Y."/>
            <person name="Raghuvanshi S."/>
            <person name="Mohanty A."/>
            <person name="Bharti A.K."/>
            <person name="Gaur A."/>
            <person name="Gupta V."/>
            <person name="Kumar D."/>
            <person name="Ravi V."/>
            <person name="Vij S."/>
            <person name="Kapur A."/>
            <person name="Khurana P."/>
            <person name="Khurana P."/>
            <person name="Khurana J.P."/>
            <person name="Tyagi A.K."/>
            <person name="Gaikwad K."/>
            <person name="Singh A."/>
            <person name="Dalal V."/>
            <person name="Srivastava S."/>
            <person name="Dixit A."/>
            <person name="Pal A.K."/>
            <person name="Ghazi I.A."/>
            <person name="Yadav M."/>
            <person name="Pandit A."/>
            <person name="Bhargava A."/>
            <person name="Sureshbabu K."/>
            <person name="Batra K."/>
            <person name="Sharma T.R."/>
            <person name="Mohapatra T."/>
            <person name="Singh N.K."/>
            <person name="Messing J."/>
            <person name="Nelson A.B."/>
            <person name="Fuks G."/>
            <person name="Kavchok S."/>
            <person name="Keizer G."/>
            <person name="Linton E."/>
            <person name="Llaca V."/>
            <person name="Song R."/>
            <person name="Tanyolac B."/>
            <person name="Young S."/>
            <person name="Ho-Il K."/>
            <person name="Hahn J.H."/>
            <person name="Sangsakoo G."/>
            <person name="Vanavichit A."/>
            <person name="de Mattos Luiz.A.T."/>
            <person name="Zimmer P.D."/>
            <person name="Malone G."/>
            <person name="Dellagostin O."/>
            <person name="de Oliveira A.C."/>
            <person name="Bevan M."/>
            <person name="Bancroft I."/>
            <person name="Minx P."/>
            <person name="Cordum H."/>
            <person name="Wilson R."/>
            <person name="Cheng Z."/>
            <person name="Jin W."/>
            <person name="Jiang J."/>
            <person name="Leong S.A."/>
            <person name="Iwama H."/>
            <person name="Gojobori T."/>
            <person name="Itoh T."/>
            <person name="Niimura Y."/>
            <person name="Fujii Y."/>
            <person name="Habara T."/>
            <person name="Sakai H."/>
            <person name="Sato Y."/>
            <person name="Wilson G."/>
            <person name="Kumar K."/>
            <person name="McCouch S."/>
            <person name="Juretic N."/>
            <person name="Hoen D."/>
            <person name="Wright S."/>
            <person name="Bruskiewich R."/>
            <person name="Bureau T."/>
            <person name="Miyao A."/>
            <person name="Hirochika H."/>
            <person name="Nishikawa T."/>
            <person name="Kadowaki K."/>
            <person name="Sugiura M."/>
            <person name="Burr B."/>
            <person name="Sasaki T."/>
        </authorList>
    </citation>
    <scope>NUCLEOTIDE SEQUENCE [LARGE SCALE GENOMIC DNA]</scope>
    <source>
        <strain evidence="2">cv. Nipponbare</strain>
    </source>
</reference>
<name>A0A0P0W7P2_ORYSJ</name>
<reference evidence="1 2" key="2">
    <citation type="journal article" date="2013" name="Plant Cell Physiol.">
        <title>Rice Annotation Project Database (RAP-DB): an integrative and interactive database for rice genomics.</title>
        <authorList>
            <person name="Sakai H."/>
            <person name="Lee S.S."/>
            <person name="Tanaka T."/>
            <person name="Numa H."/>
            <person name="Kim J."/>
            <person name="Kawahara Y."/>
            <person name="Wakimoto H."/>
            <person name="Yang C.C."/>
            <person name="Iwamoto M."/>
            <person name="Abe T."/>
            <person name="Yamada Y."/>
            <person name="Muto A."/>
            <person name="Inokuchi H."/>
            <person name="Ikemura T."/>
            <person name="Matsumoto T."/>
            <person name="Sasaki T."/>
            <person name="Itoh T."/>
        </authorList>
    </citation>
    <scope>NUCLEOTIDE SEQUENCE [LARGE SCALE GENOMIC DNA]</scope>
    <source>
        <strain evidence="2">cv. Nipponbare</strain>
    </source>
</reference>
<reference evidence="1 2" key="3">
    <citation type="journal article" date="2013" name="Rice">
        <title>Improvement of the Oryza sativa Nipponbare reference genome using next generation sequence and optical map data.</title>
        <authorList>
            <person name="Kawahara Y."/>
            <person name="de la Bastide M."/>
            <person name="Hamilton J.P."/>
            <person name="Kanamori H."/>
            <person name="McCombie W.R."/>
            <person name="Ouyang S."/>
            <person name="Schwartz D.C."/>
            <person name="Tanaka T."/>
            <person name="Wu J."/>
            <person name="Zhou S."/>
            <person name="Childs K.L."/>
            <person name="Davidson R.M."/>
            <person name="Lin H."/>
            <person name="Quesada-Ocampo L."/>
            <person name="Vaillancourt B."/>
            <person name="Sakai H."/>
            <person name="Lee S.S."/>
            <person name="Kim J."/>
            <person name="Numa H."/>
            <person name="Itoh T."/>
            <person name="Buell C.R."/>
            <person name="Matsumoto T."/>
        </authorList>
    </citation>
    <scope>NUCLEOTIDE SEQUENCE [LARGE SCALE GENOMIC DNA]</scope>
    <source>
        <strain evidence="2">cv. Nipponbare</strain>
    </source>
</reference>
<protein>
    <submittedName>
        <fullName evidence="1">Os04g0227666 protein</fullName>
    </submittedName>
</protein>
<organism evidence="1 2">
    <name type="scientific">Oryza sativa subsp. japonica</name>
    <name type="common">Rice</name>
    <dbReference type="NCBI Taxonomy" id="39947"/>
    <lineage>
        <taxon>Eukaryota</taxon>
        <taxon>Viridiplantae</taxon>
        <taxon>Streptophyta</taxon>
        <taxon>Embryophyta</taxon>
        <taxon>Tracheophyta</taxon>
        <taxon>Spermatophyta</taxon>
        <taxon>Magnoliopsida</taxon>
        <taxon>Liliopsida</taxon>
        <taxon>Poales</taxon>
        <taxon>Poaceae</taxon>
        <taxon>BOP clade</taxon>
        <taxon>Oryzoideae</taxon>
        <taxon>Oryzeae</taxon>
        <taxon>Oryzinae</taxon>
        <taxon>Oryza</taxon>
        <taxon>Oryza sativa</taxon>
    </lineage>
</organism>
<dbReference type="AlphaFoldDB" id="A0A0P0W7P2"/>